<keyword evidence="6" id="KW-1185">Reference proteome</keyword>
<evidence type="ECO:0000256" key="2">
    <source>
        <dbReference type="ARBA" id="ARBA00022737"/>
    </source>
</evidence>
<evidence type="ECO:0000313" key="6">
    <source>
        <dbReference type="Proteomes" id="UP000515121"/>
    </source>
</evidence>
<evidence type="ECO:0000256" key="4">
    <source>
        <dbReference type="ARBA" id="ARBA00022833"/>
    </source>
</evidence>
<dbReference type="Proteomes" id="UP000515121">
    <property type="component" value="Unplaced"/>
</dbReference>
<dbReference type="InterPro" id="IPR001965">
    <property type="entry name" value="Znf_PHD"/>
</dbReference>
<dbReference type="KEGG" id="dzi:111294628"/>
<keyword evidence="4" id="KW-0862">Zinc</keyword>
<dbReference type="AlphaFoldDB" id="A0A6P5YTF2"/>
<keyword evidence="1" id="KW-0479">Metal-binding</keyword>
<dbReference type="PANTHER" id="PTHR46288:SF86">
    <property type="entry name" value="PHORBOL-ESTER_DAG-TYPE DOMAIN-CONTAINING PROTEIN"/>
    <property type="match status" value="1"/>
</dbReference>
<evidence type="ECO:0000259" key="5">
    <source>
        <dbReference type="PROSITE" id="PS50081"/>
    </source>
</evidence>
<dbReference type="OrthoDB" id="1744448at2759"/>
<dbReference type="InterPro" id="IPR004146">
    <property type="entry name" value="DC1"/>
</dbReference>
<organism evidence="6 7">
    <name type="scientific">Durio zibethinus</name>
    <name type="common">Durian</name>
    <dbReference type="NCBI Taxonomy" id="66656"/>
    <lineage>
        <taxon>Eukaryota</taxon>
        <taxon>Viridiplantae</taxon>
        <taxon>Streptophyta</taxon>
        <taxon>Embryophyta</taxon>
        <taxon>Tracheophyta</taxon>
        <taxon>Spermatophyta</taxon>
        <taxon>Magnoliopsida</taxon>
        <taxon>eudicotyledons</taxon>
        <taxon>Gunneridae</taxon>
        <taxon>Pentapetalae</taxon>
        <taxon>rosids</taxon>
        <taxon>malvids</taxon>
        <taxon>Malvales</taxon>
        <taxon>Malvaceae</taxon>
        <taxon>Helicteroideae</taxon>
        <taxon>Durio</taxon>
    </lineage>
</organism>
<dbReference type="SMART" id="SM00109">
    <property type="entry name" value="C1"/>
    <property type="match status" value="3"/>
</dbReference>
<evidence type="ECO:0000256" key="1">
    <source>
        <dbReference type="ARBA" id="ARBA00022723"/>
    </source>
</evidence>
<keyword evidence="3" id="KW-0863">Zinc-finger</keyword>
<dbReference type="GeneID" id="111294628"/>
<keyword evidence="2" id="KW-0677">Repeat</keyword>
<dbReference type="Pfam" id="PF03107">
    <property type="entry name" value="C1_2"/>
    <property type="match status" value="4"/>
</dbReference>
<dbReference type="InterPro" id="IPR046349">
    <property type="entry name" value="C1-like_sf"/>
</dbReference>
<feature type="domain" description="Phorbol-ester/DAG-type" evidence="5">
    <location>
        <begin position="186"/>
        <end position="239"/>
    </location>
</feature>
<evidence type="ECO:0000313" key="7">
    <source>
        <dbReference type="RefSeq" id="XP_022743784.1"/>
    </source>
</evidence>
<protein>
    <submittedName>
        <fullName evidence="7">Uncharacterized protein LOC111294628</fullName>
    </submittedName>
</protein>
<name>A0A6P5YTF2_DURZI</name>
<accession>A0A6P5YTF2</accession>
<dbReference type="SMART" id="SM00249">
    <property type="entry name" value="PHD"/>
    <property type="match status" value="3"/>
</dbReference>
<dbReference type="SUPFAM" id="SSF57889">
    <property type="entry name" value="Cysteine-rich domain"/>
    <property type="match status" value="4"/>
</dbReference>
<proteinExistence type="predicted"/>
<reference evidence="7" key="1">
    <citation type="submission" date="2025-08" db="UniProtKB">
        <authorList>
            <consortium name="RefSeq"/>
        </authorList>
    </citation>
    <scope>IDENTIFICATION</scope>
    <source>
        <tissue evidence="7">Fruit stalk</tissue>
    </source>
</reference>
<dbReference type="PANTHER" id="PTHR46288">
    <property type="entry name" value="PHORBOL-ESTER/DAG-TYPE DOMAIN-CONTAINING PROTEIN"/>
    <property type="match status" value="1"/>
</dbReference>
<evidence type="ECO:0000256" key="3">
    <source>
        <dbReference type="ARBA" id="ARBA00022771"/>
    </source>
</evidence>
<dbReference type="RefSeq" id="XP_022743784.1">
    <property type="nucleotide sequence ID" value="XM_022888049.1"/>
</dbReference>
<gene>
    <name evidence="7" type="primary">LOC111294628</name>
</gene>
<dbReference type="InterPro" id="IPR002219">
    <property type="entry name" value="PKC_DAG/PE"/>
</dbReference>
<dbReference type="GO" id="GO:0008270">
    <property type="term" value="F:zinc ion binding"/>
    <property type="evidence" value="ECO:0007669"/>
    <property type="project" value="UniProtKB-KW"/>
</dbReference>
<sequence>MTCFVCLDIISGPAYICETCLDFVLHKSCAELPPEIRRDAFHPHPLRFTVGNLIVCDQCAILQACLISYSCMYCMFNLDFKCAMAISNYYKLPTHEALQKRRQIKTTIHHFSHNHQLTRSKFSCLTKEEKNGFQRLWGQEKFKCKACKQKLHDTQIYTCIPCRFVIHESCVNEMPRQVLQSPFHSQHILFPRPIPKGPSYTCSACKEEVKGIGFYCNQCDVTVHVSCAKYQTRAIKHDCHPHQLLHLGKSILSKISCNACHKDCDNSFFGCIKCDFYIHVECIPLPPRVEHRRHLHPLVLKNSFVEDDSGDYYCDMCETERNPEHRIYFCEECTYIAHIDCVHPKVKPAEEMFLDQRTKKNSDKAEIIDKMMELEEILVHNGKVSFNLYNT</sequence>
<dbReference type="PROSITE" id="PS50081">
    <property type="entry name" value="ZF_DAG_PE_2"/>
    <property type="match status" value="1"/>
</dbReference>